<proteinExistence type="predicted"/>
<dbReference type="Proteomes" id="UP001163324">
    <property type="component" value="Chromosome 3"/>
</dbReference>
<organism evidence="1 2">
    <name type="scientific">Trichothecium roseum</name>
    <dbReference type="NCBI Taxonomy" id="47278"/>
    <lineage>
        <taxon>Eukaryota</taxon>
        <taxon>Fungi</taxon>
        <taxon>Dikarya</taxon>
        <taxon>Ascomycota</taxon>
        <taxon>Pezizomycotina</taxon>
        <taxon>Sordariomycetes</taxon>
        <taxon>Hypocreomycetidae</taxon>
        <taxon>Hypocreales</taxon>
        <taxon>Hypocreales incertae sedis</taxon>
        <taxon>Trichothecium</taxon>
    </lineage>
</organism>
<protein>
    <submittedName>
        <fullName evidence="1">Uncharacterized protein</fullName>
    </submittedName>
</protein>
<keyword evidence="2" id="KW-1185">Reference proteome</keyword>
<dbReference type="EMBL" id="CM047942">
    <property type="protein sequence ID" value="KAI9901140.1"/>
    <property type="molecule type" value="Genomic_DNA"/>
</dbReference>
<reference evidence="1" key="1">
    <citation type="submission" date="2022-10" db="EMBL/GenBank/DDBJ databases">
        <title>Complete Genome of Trichothecium roseum strain YXFP-22015, a Plant Pathogen Isolated from Citrus.</title>
        <authorList>
            <person name="Wang Y."/>
            <person name="Zhu L."/>
        </authorList>
    </citation>
    <scope>NUCLEOTIDE SEQUENCE</scope>
    <source>
        <strain evidence="1">YXFP-22015</strain>
    </source>
</reference>
<evidence type="ECO:0000313" key="2">
    <source>
        <dbReference type="Proteomes" id="UP001163324"/>
    </source>
</evidence>
<name>A0ACC0V418_9HYPO</name>
<comment type="caution">
    <text evidence="1">The sequence shown here is derived from an EMBL/GenBank/DDBJ whole genome shotgun (WGS) entry which is preliminary data.</text>
</comment>
<gene>
    <name evidence="1" type="ORF">N3K66_002957</name>
</gene>
<sequence length="273" mass="31301">MSDQDKNLSTSLSGSALDLASRHTSPQELKLYGSWFCPFVQRAWITLEEKKVPYEYFEINPYHKAPEFLALNPRGLVPTLEVKGKKPLYESIVVCEYIDEVSIDGQSEQRLLPGDAYERARCRLWIDHIATKIIPGWYKVMQHTADKAFTIDEARAEFHKHIESLVKEMVDVSNGPFFLGDKLSLVDIALAPWTKRLFLIDHYKSGGHGLPNASWSPEVKARWEKWYEAILDRKSVKDTCSDDARYIEAYKRYADDTTQSEVGQATRAGKRLP</sequence>
<accession>A0ACC0V418</accession>
<evidence type="ECO:0000313" key="1">
    <source>
        <dbReference type="EMBL" id="KAI9901140.1"/>
    </source>
</evidence>